<name>A0A7T8JYH1_CALRO</name>
<feature type="non-terminal residue" evidence="1">
    <location>
        <position position="1"/>
    </location>
</feature>
<sequence>KKSCWAQVAAEGYQGPLCCLRQGFRHSSSARKARTPDFIRRVSAIFEDDPSRSIRDVAKELD</sequence>
<evidence type="ECO:0000313" key="1">
    <source>
        <dbReference type="EMBL" id="QQP39114.1"/>
    </source>
</evidence>
<accession>A0A7T8JYH1</accession>
<gene>
    <name evidence="1" type="ORF">FKW44_019896</name>
</gene>
<evidence type="ECO:0000313" key="2">
    <source>
        <dbReference type="Proteomes" id="UP000595437"/>
    </source>
</evidence>
<feature type="non-terminal residue" evidence="1">
    <location>
        <position position="62"/>
    </location>
</feature>
<keyword evidence="2" id="KW-1185">Reference proteome</keyword>
<dbReference type="Proteomes" id="UP000595437">
    <property type="component" value="Chromosome 14"/>
</dbReference>
<dbReference type="EMBL" id="CP045903">
    <property type="protein sequence ID" value="QQP39114.1"/>
    <property type="molecule type" value="Genomic_DNA"/>
</dbReference>
<reference evidence="2" key="1">
    <citation type="submission" date="2021-01" db="EMBL/GenBank/DDBJ databases">
        <title>Caligus Genome Assembly.</title>
        <authorList>
            <person name="Gallardo-Escarate C."/>
        </authorList>
    </citation>
    <scope>NUCLEOTIDE SEQUENCE [LARGE SCALE GENOMIC DNA]</scope>
</reference>
<organism evidence="1 2">
    <name type="scientific">Caligus rogercresseyi</name>
    <name type="common">Sea louse</name>
    <dbReference type="NCBI Taxonomy" id="217165"/>
    <lineage>
        <taxon>Eukaryota</taxon>
        <taxon>Metazoa</taxon>
        <taxon>Ecdysozoa</taxon>
        <taxon>Arthropoda</taxon>
        <taxon>Crustacea</taxon>
        <taxon>Multicrustacea</taxon>
        <taxon>Hexanauplia</taxon>
        <taxon>Copepoda</taxon>
        <taxon>Siphonostomatoida</taxon>
        <taxon>Caligidae</taxon>
        <taxon>Caligus</taxon>
    </lineage>
</organism>
<dbReference type="AlphaFoldDB" id="A0A7T8JYH1"/>
<protein>
    <submittedName>
        <fullName evidence="1">Uncharacterized protein</fullName>
    </submittedName>
</protein>
<dbReference type="OrthoDB" id="7540217at2759"/>
<proteinExistence type="predicted"/>